<dbReference type="InterPro" id="IPR001611">
    <property type="entry name" value="Leu-rich_rpt"/>
</dbReference>
<feature type="region of interest" description="Disordered" evidence="4">
    <location>
        <begin position="722"/>
        <end position="873"/>
    </location>
</feature>
<feature type="region of interest" description="Disordered" evidence="4">
    <location>
        <begin position="623"/>
        <end position="655"/>
    </location>
</feature>
<dbReference type="AlphaFoldDB" id="A0AAV7BVP7"/>
<dbReference type="InterPro" id="IPR003591">
    <property type="entry name" value="Leu-rich_rpt_typical-subtyp"/>
</dbReference>
<dbReference type="InterPro" id="IPR032675">
    <property type="entry name" value="LRR_dom_sf"/>
</dbReference>
<dbReference type="PROSITE" id="PS51450">
    <property type="entry name" value="LRR"/>
    <property type="match status" value="7"/>
</dbReference>
<dbReference type="GO" id="GO:0004385">
    <property type="term" value="F:GMP kinase activity"/>
    <property type="evidence" value="ECO:0007669"/>
    <property type="project" value="TreeGrafter"/>
</dbReference>
<evidence type="ECO:0000256" key="4">
    <source>
        <dbReference type="SAM" id="MobiDB-lite"/>
    </source>
</evidence>
<dbReference type="PANTHER" id="PTHR23117:SF18">
    <property type="entry name" value="LEUCINE-RICH REPEAT AND GUANYLATE KINASE DOMAIN-CONTAINING PROTEIN"/>
    <property type="match status" value="1"/>
</dbReference>
<dbReference type="EMBL" id="WNYA01000004">
    <property type="protein sequence ID" value="KAG8576790.1"/>
    <property type="molecule type" value="Genomic_DNA"/>
</dbReference>
<dbReference type="InterPro" id="IPR027417">
    <property type="entry name" value="P-loop_NTPase"/>
</dbReference>
<dbReference type="CDD" id="cd00071">
    <property type="entry name" value="GMPK"/>
    <property type="match status" value="1"/>
</dbReference>
<dbReference type="SUPFAM" id="SSF52540">
    <property type="entry name" value="P-loop containing nucleoside triphosphate hydrolases"/>
    <property type="match status" value="1"/>
</dbReference>
<dbReference type="Pfam" id="PF12799">
    <property type="entry name" value="LRR_4"/>
    <property type="match status" value="1"/>
</dbReference>
<feature type="region of interest" description="Disordered" evidence="4">
    <location>
        <begin position="675"/>
        <end position="694"/>
    </location>
</feature>
<feature type="compositionally biased region" description="Polar residues" evidence="4">
    <location>
        <begin position="782"/>
        <end position="792"/>
    </location>
</feature>
<feature type="compositionally biased region" description="Low complexity" evidence="4">
    <location>
        <begin position="759"/>
        <end position="781"/>
    </location>
</feature>
<dbReference type="Gene3D" id="3.40.50.300">
    <property type="entry name" value="P-loop containing nucleotide triphosphate hydrolases"/>
    <property type="match status" value="1"/>
</dbReference>
<dbReference type="PANTHER" id="PTHR23117">
    <property type="entry name" value="GUANYLATE KINASE-RELATED"/>
    <property type="match status" value="1"/>
</dbReference>
<comment type="caution">
    <text evidence="6">The sequence shown here is derived from an EMBL/GenBank/DDBJ whole genome shotgun (WGS) entry which is preliminary data.</text>
</comment>
<dbReference type="Pfam" id="PF00625">
    <property type="entry name" value="Guanylate_kin"/>
    <property type="match status" value="1"/>
</dbReference>
<keyword evidence="7" id="KW-1185">Reference proteome</keyword>
<feature type="compositionally biased region" description="Low complexity" evidence="4">
    <location>
        <begin position="828"/>
        <end position="855"/>
    </location>
</feature>
<keyword evidence="3" id="KW-0677">Repeat</keyword>
<feature type="compositionally biased region" description="Low complexity" evidence="4">
    <location>
        <begin position="684"/>
        <end position="693"/>
    </location>
</feature>
<feature type="compositionally biased region" description="Acidic residues" evidence="4">
    <location>
        <begin position="101"/>
        <end position="110"/>
    </location>
</feature>
<dbReference type="SMART" id="SM00365">
    <property type="entry name" value="LRR_SD22"/>
    <property type="match status" value="6"/>
</dbReference>
<reference evidence="6" key="1">
    <citation type="thesis" date="2020" institute="ProQuest LLC" country="789 East Eisenhower Parkway, Ann Arbor, MI, USA">
        <title>Comparative Genomics and Chromosome Evolution.</title>
        <authorList>
            <person name="Mudd A.B."/>
        </authorList>
    </citation>
    <scope>NUCLEOTIDE SEQUENCE</scope>
    <source>
        <strain evidence="6">237g6f4</strain>
        <tissue evidence="6">Blood</tissue>
    </source>
</reference>
<dbReference type="SUPFAM" id="SSF52058">
    <property type="entry name" value="L domain-like"/>
    <property type="match status" value="1"/>
</dbReference>
<protein>
    <recommendedName>
        <fullName evidence="5">Guanylate kinase-like domain-containing protein</fullName>
    </recommendedName>
</protein>
<dbReference type="FunFam" id="3.40.50.300:FF:000828">
    <property type="entry name" value="leucine-rich repeat and guanylate kinase domain-containing protein-like"/>
    <property type="match status" value="1"/>
</dbReference>
<keyword evidence="2" id="KW-0808">Transferase</keyword>
<dbReference type="SMART" id="SM00072">
    <property type="entry name" value="GuKc"/>
    <property type="match status" value="1"/>
</dbReference>
<dbReference type="SMART" id="SM00369">
    <property type="entry name" value="LRR_TYP"/>
    <property type="match status" value="4"/>
</dbReference>
<evidence type="ECO:0000256" key="3">
    <source>
        <dbReference type="ARBA" id="ARBA00022737"/>
    </source>
</evidence>
<evidence type="ECO:0000313" key="7">
    <source>
        <dbReference type="Proteomes" id="UP000824782"/>
    </source>
</evidence>
<keyword evidence="1" id="KW-0433">Leucine-rich repeat</keyword>
<dbReference type="GO" id="GO:0005829">
    <property type="term" value="C:cytosol"/>
    <property type="evidence" value="ECO:0007669"/>
    <property type="project" value="TreeGrafter"/>
</dbReference>
<dbReference type="FunFam" id="3.80.10.10:FF:000191">
    <property type="entry name" value="Leucine rich repeats and guanylate kinase domain containing"/>
    <property type="match status" value="1"/>
</dbReference>
<dbReference type="GO" id="GO:0009966">
    <property type="term" value="P:regulation of signal transduction"/>
    <property type="evidence" value="ECO:0007669"/>
    <property type="project" value="UniProtKB-ARBA"/>
</dbReference>
<dbReference type="InterPro" id="IPR025875">
    <property type="entry name" value="Leu-rich_rpt_4"/>
</dbReference>
<feature type="compositionally biased region" description="Polar residues" evidence="4">
    <location>
        <begin position="727"/>
        <end position="741"/>
    </location>
</feature>
<dbReference type="Proteomes" id="UP000824782">
    <property type="component" value="Unassembled WGS sequence"/>
</dbReference>
<dbReference type="PROSITE" id="PS50052">
    <property type="entry name" value="GUANYLATE_KINASE_2"/>
    <property type="match status" value="1"/>
</dbReference>
<dbReference type="Pfam" id="PF13516">
    <property type="entry name" value="LRR_6"/>
    <property type="match status" value="1"/>
</dbReference>
<proteinExistence type="predicted"/>
<organism evidence="6 7">
    <name type="scientific">Engystomops pustulosus</name>
    <name type="common">Tungara frog</name>
    <name type="synonym">Physalaemus pustulosus</name>
    <dbReference type="NCBI Taxonomy" id="76066"/>
    <lineage>
        <taxon>Eukaryota</taxon>
        <taxon>Metazoa</taxon>
        <taxon>Chordata</taxon>
        <taxon>Craniata</taxon>
        <taxon>Vertebrata</taxon>
        <taxon>Euteleostomi</taxon>
        <taxon>Amphibia</taxon>
        <taxon>Batrachia</taxon>
        <taxon>Anura</taxon>
        <taxon>Neobatrachia</taxon>
        <taxon>Hyloidea</taxon>
        <taxon>Leptodactylidae</taxon>
        <taxon>Leiuperinae</taxon>
        <taxon>Engystomops</taxon>
    </lineage>
</organism>
<name>A0AAV7BVP7_ENGPU</name>
<evidence type="ECO:0000259" key="5">
    <source>
        <dbReference type="PROSITE" id="PS50052"/>
    </source>
</evidence>
<evidence type="ECO:0000256" key="2">
    <source>
        <dbReference type="ARBA" id="ARBA00022679"/>
    </source>
</evidence>
<accession>A0AAV7BVP7</accession>
<feature type="domain" description="Guanylate kinase-like" evidence="5">
    <location>
        <begin position="427"/>
        <end position="610"/>
    </location>
</feature>
<feature type="compositionally biased region" description="Polar residues" evidence="4">
    <location>
        <begin position="640"/>
        <end position="655"/>
    </location>
</feature>
<dbReference type="Pfam" id="PF14580">
    <property type="entry name" value="LRR_9"/>
    <property type="match status" value="1"/>
</dbReference>
<evidence type="ECO:0000313" key="6">
    <source>
        <dbReference type="EMBL" id="KAG8576790.1"/>
    </source>
</evidence>
<dbReference type="InterPro" id="IPR008145">
    <property type="entry name" value="GK/Ca_channel_bsu"/>
</dbReference>
<feature type="region of interest" description="Disordered" evidence="4">
    <location>
        <begin position="72"/>
        <end position="110"/>
    </location>
</feature>
<dbReference type="Gene3D" id="3.80.10.10">
    <property type="entry name" value="Ribonuclease Inhibitor"/>
    <property type="match status" value="2"/>
</dbReference>
<gene>
    <name evidence="6" type="ORF">GDO81_009974</name>
</gene>
<feature type="compositionally biased region" description="Polar residues" evidence="4">
    <location>
        <begin position="623"/>
        <end position="633"/>
    </location>
</feature>
<dbReference type="InterPro" id="IPR008144">
    <property type="entry name" value="Guanylate_kin-like_dom"/>
</dbReference>
<evidence type="ECO:0000256" key="1">
    <source>
        <dbReference type="ARBA" id="ARBA00022614"/>
    </source>
</evidence>
<sequence>MRRILHFPGCFALWFYLLVTSVYTTWRLTPGYSVSQQRSEVTLYRGLRVRNMAVAVLSPGFQEEFSHIRRPAMEKQQRVPSAGSRGTPSPDYYGDPRECDSDSSEQEEDKMEVQFDGELKEEMISEGLSMFGRSALGSEQVYLHLNLSNRKLDNIKILCSYIHLHKLDVSCNEITDLSCVGHMPYLTELRASKNKLSTFFDFIPPKNLTVVDLSYNNISIMTDLSAHRALTTLILSNNNIQEITGLEKCTSLKHVDLAHNNIHTISGFGHLPIRTLSLASNQIKNISGLEKLKSLQMLDLSSNQITSLEGLEGLEFLQILDLQDNEICQISEIAFIEDLPLLHILNLLKNPVQEQAEYWLSVLFMLPRLTELDQKKIRVEEKVAAVNKYDPPPEVIAARDHMANVMYGIIQPQKIFDSTLPNLDTPYPMLVLTGPQSCGKRELAHRMCREFKEFFRYGPCHTTRNPYFGEEKRFDYHFVSPEMFEEMTCSGQFLLTMKYSGHYYGLSREAVESVAREGLACCTHLEIEGVRSLKNSYFEPRCILLLPMNKEKYEGWLRRKGLFTRPEIDVAVSRVDMYMKIHQDHPGFFDSVINVDELDEAYSKLRLLVKEYLGLIEPALSSESTSRTKSGTDQGKPPAESSSNGPYKYPQNNDFQDSAARNFSAKIFVKVSPQKTPAEEASVQRRQQAARQALAGKTSGMYTQLFQRGPVTAPATLGTHRRLLDPTSCSSMQPSGSNVTAERSFPPASPESSSRDSRPSSGLSLLSSAGAFSARRSSSHSTPVINIQSPPENNIEPLDLSDIGHDQDTVSGDLKYEGNTPETPRLPSSNRSDVSASKSKSSSSSPRIYTSRSGSNTKPVLPPIPSGRKQSTT</sequence>